<dbReference type="InterPro" id="IPR036063">
    <property type="entry name" value="Smr_dom_sf"/>
</dbReference>
<proteinExistence type="inferred from homology"/>
<dbReference type="EMBL" id="JACMSC010000014">
    <property type="protein sequence ID" value="KAG6489241.1"/>
    <property type="molecule type" value="Genomic_DNA"/>
</dbReference>
<feature type="transmembrane region" description="Helical" evidence="5">
    <location>
        <begin position="1204"/>
        <end position="1223"/>
    </location>
</feature>
<keyword evidence="5" id="KW-1133">Transmembrane helix</keyword>
<feature type="transmembrane region" description="Helical" evidence="5">
    <location>
        <begin position="1011"/>
        <end position="1034"/>
    </location>
</feature>
<dbReference type="Pfam" id="PF06695">
    <property type="entry name" value="Sm_multidrug_ex"/>
    <property type="match status" value="1"/>
</dbReference>
<evidence type="ECO:0000256" key="4">
    <source>
        <dbReference type="SAM" id="MobiDB-lite"/>
    </source>
</evidence>
<gene>
    <name evidence="7" type="ORF">ZIOFF_050510</name>
</gene>
<dbReference type="NCBIfam" id="TIGR00756">
    <property type="entry name" value="PPR"/>
    <property type="match status" value="8"/>
</dbReference>
<dbReference type="PROSITE" id="PS50828">
    <property type="entry name" value="SMR"/>
    <property type="match status" value="1"/>
</dbReference>
<keyword evidence="8" id="KW-1185">Reference proteome</keyword>
<dbReference type="SMART" id="SM00463">
    <property type="entry name" value="SMR"/>
    <property type="match status" value="1"/>
</dbReference>
<feature type="region of interest" description="Disordered" evidence="4">
    <location>
        <begin position="262"/>
        <end position="330"/>
    </location>
</feature>
<feature type="repeat" description="PPR" evidence="3">
    <location>
        <begin position="596"/>
        <end position="626"/>
    </location>
</feature>
<keyword evidence="5" id="KW-0472">Membrane</keyword>
<dbReference type="Pfam" id="PF13041">
    <property type="entry name" value="PPR_2"/>
    <property type="match status" value="3"/>
</dbReference>
<feature type="compositionally biased region" description="Polar residues" evidence="4">
    <location>
        <begin position="301"/>
        <end position="313"/>
    </location>
</feature>
<name>A0A8J5KM16_ZINOF</name>
<evidence type="ECO:0000256" key="3">
    <source>
        <dbReference type="PROSITE-ProRule" id="PRU00708"/>
    </source>
</evidence>
<dbReference type="Pfam" id="PF01535">
    <property type="entry name" value="PPR"/>
    <property type="match status" value="3"/>
</dbReference>
<feature type="repeat" description="PPR" evidence="3">
    <location>
        <begin position="421"/>
        <end position="455"/>
    </location>
</feature>
<dbReference type="Gene3D" id="3.30.1370.110">
    <property type="match status" value="1"/>
</dbReference>
<dbReference type="AlphaFoldDB" id="A0A8J5KM16"/>
<sequence>MLRAKQLGSLPHYARQLYLNGTRSGCAESAKGTCSDDEACVPKIEQDRAIKATAVGVAPTKSGPPYSQNAVGPISQQKSSYIVSAKHVISSSSSLRSDSSPPKAGPDSLNASAKIDVVDTSKITTGHFVKTGIRTVGILSDKTRETKSNLQNSVLDIKASHEIITSNGKLHDISVAGINTSHKAIVSNGKLHEFNVAKTKSSYETMPSNYKLADTSDCSKRIDALNFYSSCSINTVDKPASSANASVKQNGIGLIGSSVGTNGVSSDAKCQRQSSRQKVKFHSNDLSSELKPGGTSEKKMTGSSMETAGSTNRTSEKKMTGSSMETAGSTNRFQNPVRYAKAHVGSYPSANRKAKSGYVIDLYRQTLQQLKWGSTAKEALNNLQHKINPYQANQVLKSLNDHFMALEFFKWLRSQPGFRHDGHTYTTMIGILGHARQFAAMRRVIEEMAADGCQPTKVTYNRLIHVYGRANYLDEVVKVFLEMQKFGHRPDQVTYCTLIDIYAKAGHLEVALDLYQKMQEEGISLDTYTCTTMVNCFAKSDHLSDAFNMFHEMNGRGCEPSLVTYNIMIHLHAKRKNYPKVVKLYKEMQVAGFRPDMITYSIVMEALGHDGYLEEAEAVFKEMARDWVPDEPVYGLLVDLWGKAGNVEKARAWYQAMLDAGLQPNVPTCNSLISAFLKVHSFTDAYDFLVNMLGLGLVPSLQTYTLLLSCCTATHEMGPCCELMAITGHPAHSFLLSLPDPEPNGENVKAHARGFFNLVHSEDRESKRGLVDAIVDFLRKSGLKEEAGLIWEVAAERNVYPDLVRETQRSNWNINLHVMSEGTAITALSRTLAWFRRQMLASGVCPQRLEIITGWGRRSRVTGSSLVKHSVQELLNAFNFPFFTEDRNSDRSTAIPKSFVFHPFLFLFSSRNSTMASATIALSAATSTFFATRRRFNLCSSSSTSRSPSIFLHSPTKPSHPSKILPFGPKLAAFNHSLVSSFRSVVCNGSSTTCSCEAAAEESKRSGLRRLLLIAVVWKALAFACCGASLAATAADSIRASGFGLQVATALRRLGWADELVVFVLATLPVLELRGAIPVGYWMQIHPLAITVLAVLGNMVPVPFLILYLKKFASFVSQKSDAATRLVNLLFERAKEKAAPVEEFKWLGLMLFVAVPFPGTGAWTGAMVAAILDMPFWSAFSANLVGVVLAGLLVNLLVNLGLKYAILTGFLLFFASTAMWSALRSIKKSIDAN</sequence>
<dbReference type="InterPro" id="IPR009577">
    <property type="entry name" value="Sm_multidrug_ex"/>
</dbReference>
<dbReference type="Proteomes" id="UP000734854">
    <property type="component" value="Unassembled WGS sequence"/>
</dbReference>
<evidence type="ECO:0000256" key="1">
    <source>
        <dbReference type="ARBA" id="ARBA00007626"/>
    </source>
</evidence>
<organism evidence="7 8">
    <name type="scientific">Zingiber officinale</name>
    <name type="common">Ginger</name>
    <name type="synonym">Amomum zingiber</name>
    <dbReference type="NCBI Taxonomy" id="94328"/>
    <lineage>
        <taxon>Eukaryota</taxon>
        <taxon>Viridiplantae</taxon>
        <taxon>Streptophyta</taxon>
        <taxon>Embryophyta</taxon>
        <taxon>Tracheophyta</taxon>
        <taxon>Spermatophyta</taxon>
        <taxon>Magnoliopsida</taxon>
        <taxon>Liliopsida</taxon>
        <taxon>Zingiberales</taxon>
        <taxon>Zingiberaceae</taxon>
        <taxon>Zingiber</taxon>
    </lineage>
</organism>
<feature type="transmembrane region" description="Helical" evidence="5">
    <location>
        <begin position="1085"/>
        <end position="1109"/>
    </location>
</feature>
<feature type="domain" description="Smr" evidence="6">
    <location>
        <begin position="814"/>
        <end position="896"/>
    </location>
</feature>
<dbReference type="InterPro" id="IPR002625">
    <property type="entry name" value="Smr_dom"/>
</dbReference>
<feature type="compositionally biased region" description="Polar residues" evidence="4">
    <location>
        <begin position="320"/>
        <end position="330"/>
    </location>
</feature>
<accession>A0A8J5KM16</accession>
<feature type="repeat" description="PPR" evidence="3">
    <location>
        <begin position="630"/>
        <end position="664"/>
    </location>
</feature>
<feature type="repeat" description="PPR" evidence="3">
    <location>
        <begin position="456"/>
        <end position="490"/>
    </location>
</feature>
<evidence type="ECO:0000256" key="2">
    <source>
        <dbReference type="ARBA" id="ARBA00022737"/>
    </source>
</evidence>
<comment type="caution">
    <text evidence="7">The sequence shown here is derived from an EMBL/GenBank/DDBJ whole genome shotgun (WGS) entry which is preliminary data.</text>
</comment>
<dbReference type="PANTHER" id="PTHR47447">
    <property type="entry name" value="OS03G0856100 PROTEIN"/>
    <property type="match status" value="1"/>
</dbReference>
<dbReference type="PANTHER" id="PTHR47447:SF17">
    <property type="entry name" value="OS12G0638900 PROTEIN"/>
    <property type="match status" value="1"/>
</dbReference>
<dbReference type="SUPFAM" id="SSF160443">
    <property type="entry name" value="SMR domain-like"/>
    <property type="match status" value="1"/>
</dbReference>
<reference evidence="7 8" key="1">
    <citation type="submission" date="2020-08" db="EMBL/GenBank/DDBJ databases">
        <title>Plant Genome Project.</title>
        <authorList>
            <person name="Zhang R.-G."/>
        </authorList>
    </citation>
    <scope>NUCLEOTIDE SEQUENCE [LARGE SCALE GENOMIC DNA]</scope>
    <source>
        <tissue evidence="7">Rhizome</tissue>
    </source>
</reference>
<protein>
    <recommendedName>
        <fullName evidence="6">Smr domain-containing protein</fullName>
    </recommendedName>
</protein>
<dbReference type="InterPro" id="IPR002885">
    <property type="entry name" value="PPR_rpt"/>
</dbReference>
<feature type="repeat" description="PPR" evidence="3">
    <location>
        <begin position="491"/>
        <end position="525"/>
    </location>
</feature>
<feature type="repeat" description="PPR" evidence="3">
    <location>
        <begin position="665"/>
        <end position="699"/>
    </location>
</feature>
<keyword evidence="2" id="KW-0677">Repeat</keyword>
<feature type="repeat" description="PPR" evidence="3">
    <location>
        <begin position="526"/>
        <end position="560"/>
    </location>
</feature>
<keyword evidence="5" id="KW-0812">Transmembrane</keyword>
<evidence type="ECO:0000313" key="8">
    <source>
        <dbReference type="Proteomes" id="UP000734854"/>
    </source>
</evidence>
<dbReference type="PROSITE" id="PS51375">
    <property type="entry name" value="PPR"/>
    <property type="match status" value="8"/>
</dbReference>
<dbReference type="Gene3D" id="1.25.40.10">
    <property type="entry name" value="Tetratricopeptide repeat domain"/>
    <property type="match status" value="3"/>
</dbReference>
<feature type="repeat" description="PPR" evidence="3">
    <location>
        <begin position="561"/>
        <end position="595"/>
    </location>
</feature>
<evidence type="ECO:0000313" key="7">
    <source>
        <dbReference type="EMBL" id="KAG6489241.1"/>
    </source>
</evidence>
<feature type="transmembrane region" description="Helical" evidence="5">
    <location>
        <begin position="1054"/>
        <end position="1073"/>
    </location>
</feature>
<dbReference type="SUPFAM" id="SSF81901">
    <property type="entry name" value="HCP-like"/>
    <property type="match status" value="1"/>
</dbReference>
<dbReference type="InterPro" id="IPR011990">
    <property type="entry name" value="TPR-like_helical_dom_sf"/>
</dbReference>
<feature type="transmembrane region" description="Helical" evidence="5">
    <location>
        <begin position="1146"/>
        <end position="1172"/>
    </location>
</feature>
<evidence type="ECO:0000259" key="6">
    <source>
        <dbReference type="PROSITE" id="PS50828"/>
    </source>
</evidence>
<evidence type="ECO:0000256" key="5">
    <source>
        <dbReference type="SAM" id="Phobius"/>
    </source>
</evidence>
<feature type="transmembrane region" description="Helical" evidence="5">
    <location>
        <begin position="1179"/>
        <end position="1198"/>
    </location>
</feature>
<comment type="similarity">
    <text evidence="1">Belongs to the PPR family. P subfamily.</text>
</comment>